<dbReference type="PANTHER" id="PTHR11864">
    <property type="entry name" value="PRE-MRNA-PROCESSING PROTEIN PRP40"/>
    <property type="match status" value="1"/>
</dbReference>
<dbReference type="GO" id="GO:0005685">
    <property type="term" value="C:U1 snRNP"/>
    <property type="evidence" value="ECO:0007669"/>
    <property type="project" value="TreeGrafter"/>
</dbReference>
<dbReference type="GO" id="GO:0003723">
    <property type="term" value="F:RNA binding"/>
    <property type="evidence" value="ECO:0007669"/>
    <property type="project" value="TreeGrafter"/>
</dbReference>
<dbReference type="SMART" id="SM00441">
    <property type="entry name" value="FF"/>
    <property type="match status" value="1"/>
</dbReference>
<dbReference type="InterPro" id="IPR002713">
    <property type="entry name" value="FF_domain"/>
</dbReference>
<evidence type="ECO:0000259" key="1">
    <source>
        <dbReference type="SMART" id="SM00441"/>
    </source>
</evidence>
<dbReference type="Proteomes" id="UP000729402">
    <property type="component" value="Unassembled WGS sequence"/>
</dbReference>
<protein>
    <recommendedName>
        <fullName evidence="1">FF domain-containing protein</fullName>
    </recommendedName>
</protein>
<keyword evidence="3" id="KW-1185">Reference proteome</keyword>
<evidence type="ECO:0000313" key="2">
    <source>
        <dbReference type="EMBL" id="KAG8043154.1"/>
    </source>
</evidence>
<reference evidence="2" key="2">
    <citation type="submission" date="2021-02" db="EMBL/GenBank/DDBJ databases">
        <authorList>
            <person name="Kimball J.A."/>
            <person name="Haas M.W."/>
            <person name="Macchietto M."/>
            <person name="Kono T."/>
            <person name="Duquette J."/>
            <person name="Shao M."/>
        </authorList>
    </citation>
    <scope>NUCLEOTIDE SEQUENCE</scope>
    <source>
        <tissue evidence="2">Fresh leaf tissue</tissue>
    </source>
</reference>
<reference evidence="2" key="1">
    <citation type="journal article" date="2021" name="bioRxiv">
        <title>Whole Genome Assembly and Annotation of Northern Wild Rice, Zizania palustris L., Supports a Whole Genome Duplication in the Zizania Genus.</title>
        <authorList>
            <person name="Haas M."/>
            <person name="Kono T."/>
            <person name="Macchietto M."/>
            <person name="Millas R."/>
            <person name="McGilp L."/>
            <person name="Shao M."/>
            <person name="Duquette J."/>
            <person name="Hirsch C.N."/>
            <person name="Kimball J."/>
        </authorList>
    </citation>
    <scope>NUCLEOTIDE SEQUENCE</scope>
    <source>
        <tissue evidence="2">Fresh leaf tissue</tissue>
    </source>
</reference>
<evidence type="ECO:0000313" key="3">
    <source>
        <dbReference type="Proteomes" id="UP000729402"/>
    </source>
</evidence>
<sequence length="156" mass="18412">MQTNVPAIFLSQYQDDKARIKEAVKSGKIPMTTSWTLEDFQTAVMEDDSFKGIKNTNMKLIYDQVERLREKEVKETKKRQRLGENFSDLLYSIKEISASSTWDDSKALFEDSQEYRALGSETYARELFEECVVHLKERLKEKERLREEERQKREGA</sequence>
<dbReference type="EMBL" id="JAAALK010001136">
    <property type="protein sequence ID" value="KAG8043154.1"/>
    <property type="molecule type" value="Genomic_DNA"/>
</dbReference>
<dbReference type="OrthoDB" id="187617at2759"/>
<dbReference type="GO" id="GO:0045292">
    <property type="term" value="P:mRNA cis splicing, via spliceosome"/>
    <property type="evidence" value="ECO:0007669"/>
    <property type="project" value="InterPro"/>
</dbReference>
<dbReference type="AlphaFoldDB" id="A0A8J5RCH5"/>
<comment type="caution">
    <text evidence="2">The sequence shown here is derived from an EMBL/GenBank/DDBJ whole genome shotgun (WGS) entry which is preliminary data.</text>
</comment>
<name>A0A8J5RCH5_ZIZPA</name>
<feature type="domain" description="FF" evidence="1">
    <location>
        <begin position="79"/>
        <end position="134"/>
    </location>
</feature>
<organism evidence="2 3">
    <name type="scientific">Zizania palustris</name>
    <name type="common">Northern wild rice</name>
    <dbReference type="NCBI Taxonomy" id="103762"/>
    <lineage>
        <taxon>Eukaryota</taxon>
        <taxon>Viridiplantae</taxon>
        <taxon>Streptophyta</taxon>
        <taxon>Embryophyta</taxon>
        <taxon>Tracheophyta</taxon>
        <taxon>Spermatophyta</taxon>
        <taxon>Magnoliopsida</taxon>
        <taxon>Liliopsida</taxon>
        <taxon>Poales</taxon>
        <taxon>Poaceae</taxon>
        <taxon>BOP clade</taxon>
        <taxon>Oryzoideae</taxon>
        <taxon>Oryzeae</taxon>
        <taxon>Zizaniinae</taxon>
        <taxon>Zizania</taxon>
    </lineage>
</organism>
<dbReference type="InterPro" id="IPR039726">
    <property type="entry name" value="Prp40-like"/>
</dbReference>
<dbReference type="PANTHER" id="PTHR11864:SF0">
    <property type="entry name" value="PRP40 PRE-MRNA PROCESSING FACTOR 40 HOMOLOG A (YEAST)"/>
    <property type="match status" value="1"/>
</dbReference>
<dbReference type="Pfam" id="PF01846">
    <property type="entry name" value="FF"/>
    <property type="match status" value="1"/>
</dbReference>
<dbReference type="GO" id="GO:0071004">
    <property type="term" value="C:U2-type prespliceosome"/>
    <property type="evidence" value="ECO:0007669"/>
    <property type="project" value="TreeGrafter"/>
</dbReference>
<gene>
    <name evidence="2" type="ORF">GUJ93_ZPchr0925g6514</name>
</gene>
<dbReference type="FunFam" id="1.10.10.440:FF:000026">
    <property type="entry name" value="Pre-mRNA-processing protein 40A"/>
    <property type="match status" value="1"/>
</dbReference>
<accession>A0A8J5RCH5</accession>
<dbReference type="Pfam" id="PF25432">
    <property type="entry name" value="FF_PRPF40A"/>
    <property type="match status" value="1"/>
</dbReference>
<proteinExistence type="predicted"/>